<feature type="signal peptide" evidence="2">
    <location>
        <begin position="1"/>
        <end position="25"/>
    </location>
</feature>
<proteinExistence type="predicted"/>
<dbReference type="InterPro" id="IPR019734">
    <property type="entry name" value="TPR_rpt"/>
</dbReference>
<organism evidence="3 4">
    <name type="scientific">Candidatus Filomicrobium marinum</name>
    <dbReference type="NCBI Taxonomy" id="1608628"/>
    <lineage>
        <taxon>Bacteria</taxon>
        <taxon>Pseudomonadati</taxon>
        <taxon>Pseudomonadota</taxon>
        <taxon>Alphaproteobacteria</taxon>
        <taxon>Hyphomicrobiales</taxon>
        <taxon>Hyphomicrobiaceae</taxon>
        <taxon>Filomicrobium</taxon>
    </lineage>
</organism>
<dbReference type="SMART" id="SM00028">
    <property type="entry name" value="TPR"/>
    <property type="match status" value="2"/>
</dbReference>
<evidence type="ECO:0000256" key="1">
    <source>
        <dbReference type="PROSITE-ProRule" id="PRU00339"/>
    </source>
</evidence>
<dbReference type="EMBL" id="LN829119">
    <property type="protein sequence ID" value="CPR17432.1"/>
    <property type="molecule type" value="Genomic_DNA"/>
</dbReference>
<protein>
    <submittedName>
        <fullName evidence="3">Uncharacterized protein</fullName>
    </submittedName>
</protein>
<dbReference type="AlphaFoldDB" id="A0A0D6JDV9"/>
<reference evidence="4" key="1">
    <citation type="submission" date="2015-02" db="EMBL/GenBank/DDBJ databases">
        <authorList>
            <person name="Chooi Y.-H."/>
        </authorList>
    </citation>
    <scope>NUCLEOTIDE SEQUENCE [LARGE SCALE GENOMIC DNA]</scope>
    <source>
        <strain evidence="4">strain Y</strain>
    </source>
</reference>
<name>A0A0D6JDV9_9HYPH</name>
<sequence length="176" mass="19121">MARRYWALALLGFLLGALPTGSVLAKDIGPANPACDSFAKASPEWRACAARIAATDGELFYAGYWLARNGRYEEALTYLNEAEPRTTRVLTYIGFATRKLGNVDKALGYYAEALAMNPDNTVARAYLGEAHLQLGELLKAETELKEIAVRCGTSCVEYGELATHIADFKKGSHLPG</sequence>
<dbReference type="Proteomes" id="UP000033187">
    <property type="component" value="Chromosome 1"/>
</dbReference>
<feature type="chain" id="PRO_5002306357" evidence="2">
    <location>
        <begin position="26"/>
        <end position="176"/>
    </location>
</feature>
<dbReference type="PROSITE" id="PS50005">
    <property type="entry name" value="TPR"/>
    <property type="match status" value="1"/>
</dbReference>
<feature type="repeat" description="TPR" evidence="1">
    <location>
        <begin position="87"/>
        <end position="120"/>
    </location>
</feature>
<dbReference type="InterPro" id="IPR011990">
    <property type="entry name" value="TPR-like_helical_dom_sf"/>
</dbReference>
<dbReference type="KEGG" id="fil:BN1229_v1_1251"/>
<dbReference type="Gene3D" id="1.25.40.10">
    <property type="entry name" value="Tetratricopeptide repeat domain"/>
    <property type="match status" value="1"/>
</dbReference>
<evidence type="ECO:0000313" key="3">
    <source>
        <dbReference type="EMBL" id="CPR17432.1"/>
    </source>
</evidence>
<dbReference type="KEGG" id="fiy:BN1229_v1_1249"/>
<dbReference type="RefSeq" id="WP_046477333.1">
    <property type="nucleotide sequence ID" value="NZ_LN829118.1"/>
</dbReference>
<keyword evidence="4" id="KW-1185">Reference proteome</keyword>
<keyword evidence="2" id="KW-0732">Signal</keyword>
<keyword evidence="1" id="KW-0802">TPR repeat</keyword>
<dbReference type="Pfam" id="PF14559">
    <property type="entry name" value="TPR_19"/>
    <property type="match status" value="1"/>
</dbReference>
<accession>A0A0D6JDV9</accession>
<evidence type="ECO:0000313" key="4">
    <source>
        <dbReference type="Proteomes" id="UP000033187"/>
    </source>
</evidence>
<evidence type="ECO:0000256" key="2">
    <source>
        <dbReference type="SAM" id="SignalP"/>
    </source>
</evidence>
<dbReference type="SUPFAM" id="SSF48452">
    <property type="entry name" value="TPR-like"/>
    <property type="match status" value="1"/>
</dbReference>
<dbReference type="OrthoDB" id="8592798at2"/>
<gene>
    <name evidence="3" type="ORF">YBN1229_v1_1249</name>
</gene>